<keyword evidence="1" id="KW-0732">Signal</keyword>
<evidence type="ECO:0000313" key="3">
    <source>
        <dbReference type="Proteomes" id="UP001162318"/>
    </source>
</evidence>
<feature type="chain" id="PRO_5041412611" evidence="1">
    <location>
        <begin position="29"/>
        <end position="284"/>
    </location>
</feature>
<evidence type="ECO:0000313" key="2">
    <source>
        <dbReference type="EMBL" id="MDH2132299.1"/>
    </source>
</evidence>
<evidence type="ECO:0000256" key="1">
    <source>
        <dbReference type="SAM" id="SignalP"/>
    </source>
</evidence>
<dbReference type="RefSeq" id="WP_279776223.1">
    <property type="nucleotide sequence ID" value="NZ_JAOCKX010000019.1"/>
</dbReference>
<dbReference type="Proteomes" id="UP001162318">
    <property type="component" value="Unassembled WGS sequence"/>
</dbReference>
<dbReference type="EMBL" id="JAOCKX010000019">
    <property type="protein sequence ID" value="MDH2132299.1"/>
    <property type="molecule type" value="Genomic_DNA"/>
</dbReference>
<dbReference type="InterPro" id="IPR019106">
    <property type="entry name" value="T4SS_TrbC"/>
</dbReference>
<protein>
    <submittedName>
        <fullName evidence="2">Type-F conjugative transfer system pilin assembly protein TrbC</fullName>
    </submittedName>
</protein>
<organism evidence="2 3">
    <name type="scientific">Sphingobium yanoikuyae</name>
    <name type="common">Sphingomonas yanoikuyae</name>
    <dbReference type="NCBI Taxonomy" id="13690"/>
    <lineage>
        <taxon>Bacteria</taxon>
        <taxon>Pseudomonadati</taxon>
        <taxon>Pseudomonadota</taxon>
        <taxon>Alphaproteobacteria</taxon>
        <taxon>Sphingomonadales</taxon>
        <taxon>Sphingomonadaceae</taxon>
        <taxon>Sphingobium</taxon>
    </lineage>
</organism>
<dbReference type="AlphaFoldDB" id="A0AA43BCB9"/>
<sequence>MPISKPSLLDRAVLGTLLAMMSSAQLHAQSPISREGDAALERLKGALRGRPIPTGGRLLELPLMEQEDDGEIRAMIGRRPSSQELDVRAREALDRGQAVLGEQRDAMAERLNAALGLSRPKLPGELQPELPGSAATGWVPVLFVSSSMPISTLRTYAAQLVKVRGVMAFRGVPGGLTLIGPMAKLTAEILRTDPGCEGPACMMRDVQIVVDPILFRQHAVTRVPALGMIGGDPTQPYCERDEESGQKASHLVFGDAALSGLLEEYGRLGGKEEVRHASALLAGR</sequence>
<reference evidence="2" key="1">
    <citation type="submission" date="2022-09" db="EMBL/GenBank/DDBJ databases">
        <title>Intensive care unit water sources are persistently colonized with multi-drug resistant bacteria and are the site of extensive horizontal gene transfer of antibiotic resistance genes.</title>
        <authorList>
            <person name="Diorio-Toth L."/>
        </authorList>
    </citation>
    <scope>NUCLEOTIDE SEQUENCE</scope>
    <source>
        <strain evidence="2">GD03659</strain>
    </source>
</reference>
<comment type="caution">
    <text evidence="2">The sequence shown here is derived from an EMBL/GenBank/DDBJ whole genome shotgun (WGS) entry which is preliminary data.</text>
</comment>
<gene>
    <name evidence="2" type="ORF">N5J77_14295</name>
</gene>
<name>A0AA43BCB9_SPHYA</name>
<accession>A0AA43BCB9</accession>
<feature type="signal peptide" evidence="1">
    <location>
        <begin position="1"/>
        <end position="28"/>
    </location>
</feature>
<dbReference type="Pfam" id="PF09673">
    <property type="entry name" value="TrbC_Ftype"/>
    <property type="match status" value="1"/>
</dbReference>
<proteinExistence type="predicted"/>